<dbReference type="AlphaFoldDB" id="M4B721"/>
<dbReference type="VEuPathDB" id="FungiDB:HpaG802073"/>
<protein>
    <submittedName>
        <fullName evidence="1">Uncharacterized protein</fullName>
    </submittedName>
</protein>
<proteinExistence type="predicted"/>
<sequence length="66" mass="7478">MAELAANVVMDSRASQQTCATDNCSLVVDLQRYLRNDVQQWQACPEAHNPGRVSQCQLRVFLWVRG</sequence>
<reference evidence="1" key="2">
    <citation type="submission" date="2015-06" db="UniProtKB">
        <authorList>
            <consortium name="EnsemblProtists"/>
        </authorList>
    </citation>
    <scope>IDENTIFICATION</scope>
    <source>
        <strain evidence="1">Emoy2</strain>
    </source>
</reference>
<evidence type="ECO:0000313" key="2">
    <source>
        <dbReference type="Proteomes" id="UP000011713"/>
    </source>
</evidence>
<accession>M4B721</accession>
<name>M4B721_HYAAE</name>
<dbReference type="EnsemblProtists" id="HpaT802073">
    <property type="protein sequence ID" value="HpaP802073"/>
    <property type="gene ID" value="HpaG802073"/>
</dbReference>
<evidence type="ECO:0000313" key="1">
    <source>
        <dbReference type="EnsemblProtists" id="HpaP802073"/>
    </source>
</evidence>
<reference evidence="2" key="1">
    <citation type="journal article" date="2010" name="Science">
        <title>Signatures of adaptation to obligate biotrophy in the Hyaloperonospora arabidopsidis genome.</title>
        <authorList>
            <person name="Baxter L."/>
            <person name="Tripathy S."/>
            <person name="Ishaque N."/>
            <person name="Boot N."/>
            <person name="Cabral A."/>
            <person name="Kemen E."/>
            <person name="Thines M."/>
            <person name="Ah-Fong A."/>
            <person name="Anderson R."/>
            <person name="Badejoko W."/>
            <person name="Bittner-Eddy P."/>
            <person name="Boore J.L."/>
            <person name="Chibucos M.C."/>
            <person name="Coates M."/>
            <person name="Dehal P."/>
            <person name="Delehaunty K."/>
            <person name="Dong S."/>
            <person name="Downton P."/>
            <person name="Dumas B."/>
            <person name="Fabro G."/>
            <person name="Fronick C."/>
            <person name="Fuerstenberg S.I."/>
            <person name="Fulton L."/>
            <person name="Gaulin E."/>
            <person name="Govers F."/>
            <person name="Hughes L."/>
            <person name="Humphray S."/>
            <person name="Jiang R.H."/>
            <person name="Judelson H."/>
            <person name="Kamoun S."/>
            <person name="Kyung K."/>
            <person name="Meijer H."/>
            <person name="Minx P."/>
            <person name="Morris P."/>
            <person name="Nelson J."/>
            <person name="Phuntumart V."/>
            <person name="Qutob D."/>
            <person name="Rehmany A."/>
            <person name="Rougon-Cardoso A."/>
            <person name="Ryden P."/>
            <person name="Torto-Alalibo T."/>
            <person name="Studholme D."/>
            <person name="Wang Y."/>
            <person name="Win J."/>
            <person name="Wood J."/>
            <person name="Clifton S.W."/>
            <person name="Rogers J."/>
            <person name="Van den Ackerveken G."/>
            <person name="Jones J.D."/>
            <person name="McDowell J.M."/>
            <person name="Beynon J."/>
            <person name="Tyler B.M."/>
        </authorList>
    </citation>
    <scope>NUCLEOTIDE SEQUENCE [LARGE SCALE GENOMIC DNA]</scope>
    <source>
        <strain evidence="2">Emoy2</strain>
    </source>
</reference>
<dbReference type="EMBL" id="JH598637">
    <property type="status" value="NOT_ANNOTATED_CDS"/>
    <property type="molecule type" value="Genomic_DNA"/>
</dbReference>
<keyword evidence="2" id="KW-1185">Reference proteome</keyword>
<dbReference type="Proteomes" id="UP000011713">
    <property type="component" value="Unassembled WGS sequence"/>
</dbReference>
<dbReference type="HOGENOM" id="CLU_2836656_0_0_1"/>
<dbReference type="InParanoid" id="M4B721"/>
<organism evidence="1 2">
    <name type="scientific">Hyaloperonospora arabidopsidis (strain Emoy2)</name>
    <name type="common">Downy mildew agent</name>
    <name type="synonym">Peronospora arabidopsidis</name>
    <dbReference type="NCBI Taxonomy" id="559515"/>
    <lineage>
        <taxon>Eukaryota</taxon>
        <taxon>Sar</taxon>
        <taxon>Stramenopiles</taxon>
        <taxon>Oomycota</taxon>
        <taxon>Peronosporomycetes</taxon>
        <taxon>Peronosporales</taxon>
        <taxon>Peronosporaceae</taxon>
        <taxon>Hyaloperonospora</taxon>
    </lineage>
</organism>